<comment type="similarity">
    <text evidence="1">Belongs to the peptidase S33 family.</text>
</comment>
<dbReference type="InterPro" id="IPR051601">
    <property type="entry name" value="Serine_prot/Carboxylest_S33"/>
</dbReference>
<proteinExistence type="inferred from homology"/>
<dbReference type="Proteomes" id="UP000186955">
    <property type="component" value="Unassembled WGS sequence"/>
</dbReference>
<dbReference type="InterPro" id="IPR029058">
    <property type="entry name" value="AB_hydrolase_fold"/>
</dbReference>
<dbReference type="Pfam" id="PF12697">
    <property type="entry name" value="Abhydrolase_6"/>
    <property type="match status" value="1"/>
</dbReference>
<reference evidence="4 5" key="1">
    <citation type="submission" date="2016-10" db="EMBL/GenBank/DDBJ databases">
        <title>Genome sequence of the ascomycete fungus Penicillium subrubescens.</title>
        <authorList>
            <person name="De Vries R.P."/>
            <person name="Peng M."/>
            <person name="Dilokpimol A."/>
            <person name="Hilden K."/>
            <person name="Makela M.R."/>
            <person name="Grigoriev I."/>
            <person name="Riley R."/>
            <person name="Granchi Z."/>
        </authorList>
    </citation>
    <scope>NUCLEOTIDE SEQUENCE [LARGE SCALE GENOMIC DNA]</scope>
    <source>
        <strain evidence="4 5">CBS 132785</strain>
    </source>
</reference>
<evidence type="ECO:0000256" key="2">
    <source>
        <dbReference type="ARBA" id="ARBA00022801"/>
    </source>
</evidence>
<keyword evidence="2" id="KW-0378">Hydrolase</keyword>
<protein>
    <recommendedName>
        <fullName evidence="3">AB hydrolase-1 domain-containing protein</fullName>
    </recommendedName>
</protein>
<dbReference type="GO" id="GO:0017000">
    <property type="term" value="P:antibiotic biosynthetic process"/>
    <property type="evidence" value="ECO:0007669"/>
    <property type="project" value="UniProtKB-ARBA"/>
</dbReference>
<evidence type="ECO:0000259" key="3">
    <source>
        <dbReference type="Pfam" id="PF12697"/>
    </source>
</evidence>
<name>A0A1Q5UFV2_9EURO</name>
<accession>A0A1Q5UFV2</accession>
<feature type="domain" description="AB hydrolase-1" evidence="3">
    <location>
        <begin position="33"/>
        <end position="306"/>
    </location>
</feature>
<dbReference type="OrthoDB" id="3466836at2759"/>
<keyword evidence="5" id="KW-1185">Reference proteome</keyword>
<evidence type="ECO:0000313" key="5">
    <source>
        <dbReference type="Proteomes" id="UP000186955"/>
    </source>
</evidence>
<gene>
    <name evidence="4" type="ORF">PENSUB_3169</name>
</gene>
<dbReference type="GO" id="GO:0072330">
    <property type="term" value="P:monocarboxylic acid biosynthetic process"/>
    <property type="evidence" value="ECO:0007669"/>
    <property type="project" value="UniProtKB-ARBA"/>
</dbReference>
<sequence length="316" mass="33918">MAELEHIALTTKPSAKISYTFHGPTGTSSPALIVFLNGLGLPQAAWGPTIELLQENHKGAGLPAILTYDRFGQGQTTDSDPADEGAADPTHGHDCLEVVRDLRQLLSQITKDKLEISDLGSLPLVLVANSIGGALARLYAQEFPGTVAGLLLLDSVLANSDFVSIFPDPDAEGFDAGNLPSDITADGLRAARERTRRIFHPDNGSQEGLSRKNLRTLLPASDGPVLQGPNGHPFVTVVGHDFETFAENSSRMGLPQVYSLKYTNPYWHKYNEGLVKITVPERSKGPLIAPGAGHFIQQDNPNFVAQELGELLSKAL</sequence>
<dbReference type="PANTHER" id="PTHR43248">
    <property type="entry name" value="2-SUCCINYL-6-HYDROXY-2,4-CYCLOHEXADIENE-1-CARBOXYLATE SYNTHASE"/>
    <property type="match status" value="1"/>
</dbReference>
<dbReference type="EMBL" id="MNBE01000286">
    <property type="protein sequence ID" value="OKP11332.1"/>
    <property type="molecule type" value="Genomic_DNA"/>
</dbReference>
<comment type="caution">
    <text evidence="4">The sequence shown here is derived from an EMBL/GenBank/DDBJ whole genome shotgun (WGS) entry which is preliminary data.</text>
</comment>
<organism evidence="4 5">
    <name type="scientific">Penicillium subrubescens</name>
    <dbReference type="NCBI Taxonomy" id="1316194"/>
    <lineage>
        <taxon>Eukaryota</taxon>
        <taxon>Fungi</taxon>
        <taxon>Dikarya</taxon>
        <taxon>Ascomycota</taxon>
        <taxon>Pezizomycotina</taxon>
        <taxon>Eurotiomycetes</taxon>
        <taxon>Eurotiomycetidae</taxon>
        <taxon>Eurotiales</taxon>
        <taxon>Aspergillaceae</taxon>
        <taxon>Penicillium</taxon>
    </lineage>
</organism>
<evidence type="ECO:0000256" key="1">
    <source>
        <dbReference type="ARBA" id="ARBA00010088"/>
    </source>
</evidence>
<dbReference type="Gene3D" id="3.40.50.1820">
    <property type="entry name" value="alpha/beta hydrolase"/>
    <property type="match status" value="1"/>
</dbReference>
<dbReference type="AlphaFoldDB" id="A0A1Q5UFV2"/>
<dbReference type="SUPFAM" id="SSF53474">
    <property type="entry name" value="alpha/beta-Hydrolases"/>
    <property type="match status" value="1"/>
</dbReference>
<dbReference type="GO" id="GO:0016787">
    <property type="term" value="F:hydrolase activity"/>
    <property type="evidence" value="ECO:0007669"/>
    <property type="project" value="UniProtKB-KW"/>
</dbReference>
<dbReference type="InterPro" id="IPR000073">
    <property type="entry name" value="AB_hydrolase_1"/>
</dbReference>
<evidence type="ECO:0000313" key="4">
    <source>
        <dbReference type="EMBL" id="OKP11332.1"/>
    </source>
</evidence>
<dbReference type="PANTHER" id="PTHR43248:SF27">
    <property type="entry name" value="AB HYDROLASE-1 DOMAIN-CONTAINING PROTEIN"/>
    <property type="match status" value="1"/>
</dbReference>